<dbReference type="EMBL" id="RRYP01006263">
    <property type="protein sequence ID" value="TNV81349.1"/>
    <property type="molecule type" value="Genomic_DNA"/>
</dbReference>
<sequence length="627" mass="71229">MKLKHFTTYHQIRRTFSTLMVEPLQEEPLKFENTAANYFQLDPNPSNNVPRQVRGFAYSKCTPTPVKNPYIASLSESALNIIGLNKATLLDNKQLYADYLSGNRLFPGSIPISHNYCGHQFGTFAGQLGDGRAITLGDVKTGDGGLMELQLKGAGKTPYSRQADGRAVLRSSVREYLCSEAMHYLGIPTSRAASLVVSDETKVQRDPLYSGNVIWEKCAIVMRLAPSFFRFGSFEVFKERDPMSGRSGPSVGLQDDMLQHMLDFVLDHFYADLPIPDPPLTIYQSFFQELTRRTVKMVSHWQCVGYVHGVMNTDNMSILGLTIDYGPFGFMEYFNPRLVSNHSDQEARYCYENQPKTCKYNLKRLAEALDPVVPLAWSMEYIDKKYDEMYSGEYLDMMARKLGFKIQGQAKAELSDAEFQLISSLMGHVMPETATDFTNTFRILSKVTKVGPLDEVLDKLVSYSAPIEHKKAMNKPHYAPGALLKIKDILENNPHVLAMFGLDPDMARKELELYEKYKAFDTQSEEAHNLKNRETWAKWLIQYQKVLNPSITDQARAESMNKVNPKFILRNYLLEQAIRAADDQGDYRVVEDLLRMASDPYSEERISEVSVQPAPKWAYELCVSCSS</sequence>
<dbReference type="GO" id="GO:0005524">
    <property type="term" value="F:ATP binding"/>
    <property type="evidence" value="ECO:0007669"/>
    <property type="project" value="UniProtKB-KW"/>
</dbReference>
<keyword evidence="4" id="KW-0548">Nucleotidyltransferase</keyword>
<keyword evidence="11" id="KW-1185">Reference proteome</keyword>
<evidence type="ECO:0000256" key="5">
    <source>
        <dbReference type="ARBA" id="ARBA00022723"/>
    </source>
</evidence>
<dbReference type="GO" id="GO:0016779">
    <property type="term" value="F:nucleotidyltransferase activity"/>
    <property type="evidence" value="ECO:0007669"/>
    <property type="project" value="UniProtKB-KW"/>
</dbReference>
<evidence type="ECO:0000313" key="10">
    <source>
        <dbReference type="EMBL" id="TNV81349.1"/>
    </source>
</evidence>
<dbReference type="Proteomes" id="UP000785679">
    <property type="component" value="Unassembled WGS sequence"/>
</dbReference>
<accession>A0A8J8T3Y8</accession>
<comment type="caution">
    <text evidence="10">The sequence shown here is derived from an EMBL/GenBank/DDBJ whole genome shotgun (WGS) entry which is preliminary data.</text>
</comment>
<gene>
    <name evidence="10" type="ORF">FGO68_gene554</name>
</gene>
<keyword evidence="5" id="KW-0479">Metal-binding</keyword>
<comment type="cofactor">
    <cofactor evidence="1">
        <name>Mg(2+)</name>
        <dbReference type="ChEBI" id="CHEBI:18420"/>
    </cofactor>
</comment>
<evidence type="ECO:0000256" key="4">
    <source>
        <dbReference type="ARBA" id="ARBA00022695"/>
    </source>
</evidence>
<keyword evidence="7" id="KW-0067">ATP-binding</keyword>
<evidence type="ECO:0000256" key="6">
    <source>
        <dbReference type="ARBA" id="ARBA00022741"/>
    </source>
</evidence>
<proteinExistence type="inferred from homology"/>
<evidence type="ECO:0000256" key="7">
    <source>
        <dbReference type="ARBA" id="ARBA00022840"/>
    </source>
</evidence>
<dbReference type="PANTHER" id="PTHR12153:SF15">
    <property type="entry name" value="PROTEIN ADENYLYLTRANSFERASE SELO, MITOCHONDRIAL"/>
    <property type="match status" value="1"/>
</dbReference>
<protein>
    <recommendedName>
        <fullName evidence="9">Selenoprotein O</fullName>
    </recommendedName>
</protein>
<dbReference type="OrthoDB" id="10254721at2759"/>
<dbReference type="AlphaFoldDB" id="A0A8J8T3Y8"/>
<dbReference type="HAMAP" id="MF_00692">
    <property type="entry name" value="SelO"/>
    <property type="match status" value="1"/>
</dbReference>
<keyword evidence="3" id="KW-0808">Transferase</keyword>
<dbReference type="GO" id="GO:0046872">
    <property type="term" value="F:metal ion binding"/>
    <property type="evidence" value="ECO:0007669"/>
    <property type="project" value="UniProtKB-KW"/>
</dbReference>
<evidence type="ECO:0000256" key="8">
    <source>
        <dbReference type="ARBA" id="ARBA00022842"/>
    </source>
</evidence>
<name>A0A8J8T3Y8_HALGN</name>
<keyword evidence="6" id="KW-0547">Nucleotide-binding</keyword>
<evidence type="ECO:0000256" key="1">
    <source>
        <dbReference type="ARBA" id="ARBA00001946"/>
    </source>
</evidence>
<comment type="similarity">
    <text evidence="2">Belongs to the SELO family.</text>
</comment>
<evidence type="ECO:0000256" key="2">
    <source>
        <dbReference type="ARBA" id="ARBA00009747"/>
    </source>
</evidence>
<keyword evidence="8" id="KW-0460">Magnesium</keyword>
<organism evidence="10 11">
    <name type="scientific">Halteria grandinella</name>
    <dbReference type="NCBI Taxonomy" id="5974"/>
    <lineage>
        <taxon>Eukaryota</taxon>
        <taxon>Sar</taxon>
        <taxon>Alveolata</taxon>
        <taxon>Ciliophora</taxon>
        <taxon>Intramacronucleata</taxon>
        <taxon>Spirotrichea</taxon>
        <taxon>Stichotrichia</taxon>
        <taxon>Sporadotrichida</taxon>
        <taxon>Halteriidae</taxon>
        <taxon>Halteria</taxon>
    </lineage>
</organism>
<dbReference type="Pfam" id="PF02696">
    <property type="entry name" value="SelO"/>
    <property type="match status" value="1"/>
</dbReference>
<evidence type="ECO:0000256" key="3">
    <source>
        <dbReference type="ARBA" id="ARBA00022679"/>
    </source>
</evidence>
<dbReference type="InterPro" id="IPR003846">
    <property type="entry name" value="SelO"/>
</dbReference>
<evidence type="ECO:0000256" key="9">
    <source>
        <dbReference type="ARBA" id="ARBA00031547"/>
    </source>
</evidence>
<reference evidence="10" key="1">
    <citation type="submission" date="2019-06" db="EMBL/GenBank/DDBJ databases">
        <authorList>
            <person name="Zheng W."/>
        </authorList>
    </citation>
    <scope>NUCLEOTIDE SEQUENCE</scope>
    <source>
        <strain evidence="10">QDHG01</strain>
    </source>
</reference>
<evidence type="ECO:0000313" key="11">
    <source>
        <dbReference type="Proteomes" id="UP000785679"/>
    </source>
</evidence>
<dbReference type="PANTHER" id="PTHR12153">
    <property type="entry name" value="SELENOPROTEIN O"/>
    <property type="match status" value="1"/>
</dbReference>